<accession>A0A8S9MW01</accession>
<sequence length="88" mass="10424">MQELQQTIAAQQLAAQREPPVPIRRLMTSPLRLICCSRTIRIRSMSWKKPIWNQVLQMLQQKPRHRKKISKRSARRSCSSRITIQTLM</sequence>
<dbReference type="Proteomes" id="UP000712600">
    <property type="component" value="Unassembled WGS sequence"/>
</dbReference>
<reference evidence="1" key="1">
    <citation type="submission" date="2019-12" db="EMBL/GenBank/DDBJ databases">
        <title>Genome sequencing and annotation of Brassica cretica.</title>
        <authorList>
            <person name="Studholme D.J."/>
            <person name="Sarris P."/>
        </authorList>
    </citation>
    <scope>NUCLEOTIDE SEQUENCE</scope>
    <source>
        <strain evidence="1">PFS-109/04</strain>
        <tissue evidence="1">Leaf</tissue>
    </source>
</reference>
<evidence type="ECO:0000313" key="1">
    <source>
        <dbReference type="EMBL" id="KAF3485107.1"/>
    </source>
</evidence>
<evidence type="ECO:0000313" key="2">
    <source>
        <dbReference type="Proteomes" id="UP000712600"/>
    </source>
</evidence>
<comment type="caution">
    <text evidence="1">The sequence shown here is derived from an EMBL/GenBank/DDBJ whole genome shotgun (WGS) entry which is preliminary data.</text>
</comment>
<dbReference type="AlphaFoldDB" id="A0A8S9MW01"/>
<proteinExistence type="predicted"/>
<protein>
    <submittedName>
        <fullName evidence="1">Uncharacterized protein</fullName>
    </submittedName>
</protein>
<name>A0A8S9MW01_BRACR</name>
<organism evidence="1 2">
    <name type="scientific">Brassica cretica</name>
    <name type="common">Mustard</name>
    <dbReference type="NCBI Taxonomy" id="69181"/>
    <lineage>
        <taxon>Eukaryota</taxon>
        <taxon>Viridiplantae</taxon>
        <taxon>Streptophyta</taxon>
        <taxon>Embryophyta</taxon>
        <taxon>Tracheophyta</taxon>
        <taxon>Spermatophyta</taxon>
        <taxon>Magnoliopsida</taxon>
        <taxon>eudicotyledons</taxon>
        <taxon>Gunneridae</taxon>
        <taxon>Pentapetalae</taxon>
        <taxon>rosids</taxon>
        <taxon>malvids</taxon>
        <taxon>Brassicales</taxon>
        <taxon>Brassicaceae</taxon>
        <taxon>Brassiceae</taxon>
        <taxon>Brassica</taxon>
    </lineage>
</organism>
<dbReference type="EMBL" id="QGKX02002183">
    <property type="protein sequence ID" value="KAF3485107.1"/>
    <property type="molecule type" value="Genomic_DNA"/>
</dbReference>
<gene>
    <name evidence="1" type="ORF">F2Q69_00052368</name>
</gene>